<comment type="similarity">
    <text evidence="10">Belongs to the adenylate cyclase family. DacA/CdaA subfamily.</text>
</comment>
<evidence type="ECO:0000256" key="1">
    <source>
        <dbReference type="ARBA" id="ARBA00000877"/>
    </source>
</evidence>
<dbReference type="FunFam" id="3.40.1700.10:FF:000002">
    <property type="entry name" value="Diadenylate cyclase"/>
    <property type="match status" value="1"/>
</dbReference>
<evidence type="ECO:0000256" key="7">
    <source>
        <dbReference type="ARBA" id="ARBA00022840"/>
    </source>
</evidence>
<organism evidence="12 13">
    <name type="scientific">candidate division WOR-1 bacterium RIFOXYB2_FULL_36_35</name>
    <dbReference type="NCBI Taxonomy" id="1802578"/>
    <lineage>
        <taxon>Bacteria</taxon>
        <taxon>Bacillati</taxon>
        <taxon>Saganbacteria</taxon>
    </lineage>
</organism>
<reference evidence="12 13" key="1">
    <citation type="journal article" date="2016" name="Nat. Commun.">
        <title>Thousands of microbial genomes shed light on interconnected biogeochemical processes in an aquifer system.</title>
        <authorList>
            <person name="Anantharaman K."/>
            <person name="Brown C.T."/>
            <person name="Hug L.A."/>
            <person name="Sharon I."/>
            <person name="Castelle C.J."/>
            <person name="Probst A.J."/>
            <person name="Thomas B.C."/>
            <person name="Singh A."/>
            <person name="Wilkins M.J."/>
            <person name="Karaoz U."/>
            <person name="Brodie E.L."/>
            <person name="Williams K.H."/>
            <person name="Hubbard S.S."/>
            <person name="Banfield J.F."/>
        </authorList>
    </citation>
    <scope>NUCLEOTIDE SEQUENCE [LARGE SCALE GENOMIC DNA]</scope>
</reference>
<evidence type="ECO:0000256" key="9">
    <source>
        <dbReference type="ARBA" id="ARBA00023136"/>
    </source>
</evidence>
<dbReference type="Proteomes" id="UP000177905">
    <property type="component" value="Unassembled WGS sequence"/>
</dbReference>
<comment type="function">
    <text evidence="10">Catalyzes the condensation of 2 ATP molecules into cyclic di-AMP (c-di-AMP), a second messenger used to regulate differing processes in different bacteria.</text>
</comment>
<feature type="transmembrane region" description="Helical" evidence="10">
    <location>
        <begin position="58"/>
        <end position="75"/>
    </location>
</feature>
<sequence length="264" mass="30056">MHLRWILDLIDVLIVTVFLYYILLWLRGTRAANLIRGIIILLFAFATARILGLNTINWFFEKFAAAILVVLIIVFQPELRRALEQLGRGRFVTRLGFTPQPSSWFIRTLVRAIEQLSEEKTGGLIVLERSTGLNEYIESGTKIEGLLSQQLLTTIFNNKSALHDGAVIIHGDRILAAGSLLPLSESRLLDKRLGTRHRAAVGLSEITDAIVIVISEMNGTISIAENGYLTRFLTREMLEEKLFSLYREQYSKVDFTLPWRKKKK</sequence>
<dbReference type="GO" id="GO:0004016">
    <property type="term" value="F:adenylate cyclase activity"/>
    <property type="evidence" value="ECO:0007669"/>
    <property type="project" value="UniProtKB-UniRule"/>
</dbReference>
<feature type="transmembrane region" description="Helical" evidence="10">
    <location>
        <begin position="33"/>
        <end position="52"/>
    </location>
</feature>
<dbReference type="InterPro" id="IPR014046">
    <property type="entry name" value="C-di-AMP_synthase"/>
</dbReference>
<dbReference type="GO" id="GO:0106408">
    <property type="term" value="F:diadenylate cyclase activity"/>
    <property type="evidence" value="ECO:0007669"/>
    <property type="project" value="UniProtKB-EC"/>
</dbReference>
<evidence type="ECO:0000313" key="13">
    <source>
        <dbReference type="Proteomes" id="UP000177905"/>
    </source>
</evidence>
<evidence type="ECO:0000256" key="4">
    <source>
        <dbReference type="ARBA" id="ARBA00022692"/>
    </source>
</evidence>
<name>A0A1F4S6S5_UNCSA</name>
<dbReference type="PANTHER" id="PTHR34185">
    <property type="entry name" value="DIADENYLATE CYCLASE"/>
    <property type="match status" value="1"/>
</dbReference>
<comment type="caution">
    <text evidence="10">Lacks conserved residue(s) required for the propagation of feature annotation.</text>
</comment>
<keyword evidence="7 10" id="KW-0067">ATP-binding</keyword>
<dbReference type="PROSITE" id="PS51794">
    <property type="entry name" value="DAC"/>
    <property type="match status" value="1"/>
</dbReference>
<dbReference type="SUPFAM" id="SSF143597">
    <property type="entry name" value="YojJ-like"/>
    <property type="match status" value="1"/>
</dbReference>
<feature type="transmembrane region" description="Helical" evidence="10">
    <location>
        <begin position="6"/>
        <end position="26"/>
    </location>
</feature>
<dbReference type="AlphaFoldDB" id="A0A1F4S6S5"/>
<evidence type="ECO:0000256" key="2">
    <source>
        <dbReference type="ARBA" id="ARBA00022475"/>
    </source>
</evidence>
<dbReference type="Pfam" id="PF19293">
    <property type="entry name" value="CdaA_N"/>
    <property type="match status" value="1"/>
</dbReference>
<dbReference type="InterPro" id="IPR036888">
    <property type="entry name" value="DNA_integrity_DisA_N_sf"/>
</dbReference>
<comment type="caution">
    <text evidence="12">The sequence shown here is derived from an EMBL/GenBank/DDBJ whole genome shotgun (WGS) entry which is preliminary data.</text>
</comment>
<accession>A0A1F4S6S5</accession>
<keyword evidence="2 10" id="KW-1003">Cell membrane</keyword>
<evidence type="ECO:0000313" key="12">
    <source>
        <dbReference type="EMBL" id="OGC16141.1"/>
    </source>
</evidence>
<proteinExistence type="inferred from homology"/>
<dbReference type="InterPro" id="IPR034701">
    <property type="entry name" value="CdaA"/>
</dbReference>
<keyword evidence="9 10" id="KW-0472">Membrane</keyword>
<dbReference type="HAMAP" id="MF_01499">
    <property type="entry name" value="DacA"/>
    <property type="match status" value="1"/>
</dbReference>
<evidence type="ECO:0000256" key="6">
    <source>
        <dbReference type="ARBA" id="ARBA00022741"/>
    </source>
</evidence>
<protein>
    <recommendedName>
        <fullName evidence="10">Diadenylate cyclase</fullName>
        <shortName evidence="10">DAC</shortName>
        <ecNumber evidence="10">2.7.7.85</ecNumber>
    </recommendedName>
    <alternativeName>
        <fullName evidence="10">Cyclic-di-AMP synthase</fullName>
        <shortName evidence="10">c-di-AMP synthase</shortName>
    </alternativeName>
</protein>
<dbReference type="GO" id="GO:0005524">
    <property type="term" value="F:ATP binding"/>
    <property type="evidence" value="ECO:0007669"/>
    <property type="project" value="UniProtKB-UniRule"/>
</dbReference>
<evidence type="ECO:0000259" key="11">
    <source>
        <dbReference type="PROSITE" id="PS51794"/>
    </source>
</evidence>
<evidence type="ECO:0000256" key="10">
    <source>
        <dbReference type="HAMAP-Rule" id="MF_01499"/>
    </source>
</evidence>
<feature type="domain" description="DAC" evidence="11">
    <location>
        <begin position="76"/>
        <end position="235"/>
    </location>
</feature>
<dbReference type="InterPro" id="IPR050338">
    <property type="entry name" value="DisA"/>
</dbReference>
<dbReference type="InterPro" id="IPR003390">
    <property type="entry name" value="DNA_integrity_scan_DisA_N"/>
</dbReference>
<dbReference type="Pfam" id="PF02457">
    <property type="entry name" value="DAC"/>
    <property type="match status" value="1"/>
</dbReference>
<gene>
    <name evidence="10" type="primary">dacA</name>
    <name evidence="12" type="ORF">A2290_07115</name>
</gene>
<comment type="subunit">
    <text evidence="10">Probably a homodimer.</text>
</comment>
<keyword evidence="4 10" id="KW-0812">Transmembrane</keyword>
<evidence type="ECO:0000256" key="5">
    <source>
        <dbReference type="ARBA" id="ARBA00022695"/>
    </source>
</evidence>
<evidence type="ECO:0000256" key="8">
    <source>
        <dbReference type="ARBA" id="ARBA00022989"/>
    </source>
</evidence>
<keyword evidence="6 10" id="KW-0547">Nucleotide-binding</keyword>
<dbReference type="InterPro" id="IPR045585">
    <property type="entry name" value="CdaA_N"/>
</dbReference>
<dbReference type="Gene3D" id="3.40.1700.10">
    <property type="entry name" value="DNA integrity scanning protein, DisA, N-terminal domain"/>
    <property type="match status" value="1"/>
</dbReference>
<dbReference type="EMBL" id="MEUA01000013">
    <property type="protein sequence ID" value="OGC16141.1"/>
    <property type="molecule type" value="Genomic_DNA"/>
</dbReference>
<comment type="catalytic activity">
    <reaction evidence="1 10">
        <text>2 ATP = 3',3'-c-di-AMP + 2 diphosphate</text>
        <dbReference type="Rhea" id="RHEA:35655"/>
        <dbReference type="ChEBI" id="CHEBI:30616"/>
        <dbReference type="ChEBI" id="CHEBI:33019"/>
        <dbReference type="ChEBI" id="CHEBI:71500"/>
        <dbReference type="EC" id="2.7.7.85"/>
    </reaction>
</comment>
<dbReference type="GO" id="GO:0006171">
    <property type="term" value="P:cAMP biosynthetic process"/>
    <property type="evidence" value="ECO:0007669"/>
    <property type="project" value="InterPro"/>
</dbReference>
<dbReference type="PIRSF" id="PIRSF004793">
    <property type="entry name" value="UCP004793"/>
    <property type="match status" value="1"/>
</dbReference>
<dbReference type="PANTHER" id="PTHR34185:SF1">
    <property type="entry name" value="DIADENYLATE CYCLASE"/>
    <property type="match status" value="1"/>
</dbReference>
<keyword evidence="8 10" id="KW-1133">Transmembrane helix</keyword>
<keyword evidence="5 10" id="KW-0548">Nucleotidyltransferase</keyword>
<dbReference type="NCBIfam" id="TIGR00159">
    <property type="entry name" value="diadenylate cyclase CdaA"/>
    <property type="match status" value="1"/>
</dbReference>
<evidence type="ECO:0000256" key="3">
    <source>
        <dbReference type="ARBA" id="ARBA00022679"/>
    </source>
</evidence>
<keyword evidence="3 10" id="KW-0808">Transferase</keyword>
<dbReference type="EC" id="2.7.7.85" evidence="10"/>